<evidence type="ECO:0000256" key="3">
    <source>
        <dbReference type="ARBA" id="ARBA00022771"/>
    </source>
</evidence>
<evidence type="ECO:0000256" key="2">
    <source>
        <dbReference type="ARBA" id="ARBA00022723"/>
    </source>
</evidence>
<dbReference type="GO" id="GO:0045944">
    <property type="term" value="P:positive regulation of transcription by RNA polymerase II"/>
    <property type="evidence" value="ECO:0007669"/>
    <property type="project" value="TreeGrafter"/>
</dbReference>
<keyword evidence="4" id="KW-0862">Zinc</keyword>
<dbReference type="GO" id="GO:0000978">
    <property type="term" value="F:RNA polymerase II cis-regulatory region sequence-specific DNA binding"/>
    <property type="evidence" value="ECO:0007669"/>
    <property type="project" value="TreeGrafter"/>
</dbReference>
<feature type="region of interest" description="Disordered" evidence="9">
    <location>
        <begin position="91"/>
        <end position="129"/>
    </location>
</feature>
<dbReference type="EnsemblMetazoa" id="CJA28383.1">
    <property type="protein sequence ID" value="CJA28383.1"/>
    <property type="gene ID" value="WBGene00183957"/>
</dbReference>
<dbReference type="InterPro" id="IPR013088">
    <property type="entry name" value="Znf_NHR/GATA"/>
</dbReference>
<evidence type="ECO:0000256" key="9">
    <source>
        <dbReference type="SAM" id="MobiDB-lite"/>
    </source>
</evidence>
<dbReference type="Gene3D" id="3.30.50.10">
    <property type="entry name" value="Erythroid Transcription Factor GATA-1, subunit A"/>
    <property type="match status" value="1"/>
</dbReference>
<feature type="domain" description="GATA-type" evidence="10">
    <location>
        <begin position="124"/>
        <end position="177"/>
    </location>
</feature>
<evidence type="ECO:0000259" key="10">
    <source>
        <dbReference type="PROSITE" id="PS50114"/>
    </source>
</evidence>
<dbReference type="PANTHER" id="PTHR10071">
    <property type="entry name" value="TRANSCRIPTION FACTOR GATA FAMILY MEMBER"/>
    <property type="match status" value="1"/>
</dbReference>
<dbReference type="GO" id="GO:0008270">
    <property type="term" value="F:zinc ion binding"/>
    <property type="evidence" value="ECO:0007669"/>
    <property type="project" value="UniProtKB-KW"/>
</dbReference>
<evidence type="ECO:0000256" key="4">
    <source>
        <dbReference type="ARBA" id="ARBA00022833"/>
    </source>
</evidence>
<dbReference type="SUPFAM" id="SSF57716">
    <property type="entry name" value="Glucocorticoid receptor-like (DNA-binding domain)"/>
    <property type="match status" value="1"/>
</dbReference>
<dbReference type="Pfam" id="PF00320">
    <property type="entry name" value="GATA"/>
    <property type="match status" value="1"/>
</dbReference>
<protein>
    <submittedName>
        <fullName evidence="11">GATA-type domain-containing protein</fullName>
    </submittedName>
</protein>
<evidence type="ECO:0000313" key="11">
    <source>
        <dbReference type="EnsemblMetazoa" id="CJA28383.1"/>
    </source>
</evidence>
<dbReference type="GO" id="GO:0000122">
    <property type="term" value="P:negative regulation of transcription by RNA polymerase II"/>
    <property type="evidence" value="ECO:0007669"/>
    <property type="project" value="TreeGrafter"/>
</dbReference>
<comment type="subcellular location">
    <subcellularLocation>
        <location evidence="1">Nucleus</location>
    </subcellularLocation>
</comment>
<keyword evidence="7" id="KW-0539">Nucleus</keyword>
<evidence type="ECO:0000256" key="5">
    <source>
        <dbReference type="ARBA" id="ARBA00023015"/>
    </source>
</evidence>
<dbReference type="InterPro" id="IPR000679">
    <property type="entry name" value="Znf_GATA"/>
</dbReference>
<dbReference type="PRINTS" id="PR00619">
    <property type="entry name" value="GATAZNFINGER"/>
</dbReference>
<dbReference type="GO" id="GO:0005634">
    <property type="term" value="C:nucleus"/>
    <property type="evidence" value="ECO:0007669"/>
    <property type="project" value="UniProtKB-SubCell"/>
</dbReference>
<name>A0A8R1E8Z5_CAEJA</name>
<dbReference type="GO" id="GO:0000981">
    <property type="term" value="F:DNA-binding transcription factor activity, RNA polymerase II-specific"/>
    <property type="evidence" value="ECO:0007669"/>
    <property type="project" value="TreeGrafter"/>
</dbReference>
<accession>A0A8R1E8Z5</accession>
<evidence type="ECO:0000313" key="12">
    <source>
        <dbReference type="Proteomes" id="UP000005237"/>
    </source>
</evidence>
<dbReference type="Proteomes" id="UP000005237">
    <property type="component" value="Unassembled WGS sequence"/>
</dbReference>
<keyword evidence="5" id="KW-0805">Transcription regulation</keyword>
<dbReference type="GO" id="GO:0045165">
    <property type="term" value="P:cell fate commitment"/>
    <property type="evidence" value="ECO:0007669"/>
    <property type="project" value="TreeGrafter"/>
</dbReference>
<organism evidence="11 12">
    <name type="scientific">Caenorhabditis japonica</name>
    <dbReference type="NCBI Taxonomy" id="281687"/>
    <lineage>
        <taxon>Eukaryota</taxon>
        <taxon>Metazoa</taxon>
        <taxon>Ecdysozoa</taxon>
        <taxon>Nematoda</taxon>
        <taxon>Chromadorea</taxon>
        <taxon>Rhabditida</taxon>
        <taxon>Rhabditina</taxon>
        <taxon>Rhabditomorpha</taxon>
        <taxon>Rhabditoidea</taxon>
        <taxon>Rhabditidae</taxon>
        <taxon>Peloderinae</taxon>
        <taxon>Caenorhabditis</taxon>
    </lineage>
</organism>
<dbReference type="SMART" id="SM00401">
    <property type="entry name" value="ZnF_GATA"/>
    <property type="match status" value="1"/>
</dbReference>
<keyword evidence="2" id="KW-0479">Metal-binding</keyword>
<reference evidence="11" key="2">
    <citation type="submission" date="2022-06" db="UniProtKB">
        <authorList>
            <consortium name="EnsemblMetazoa"/>
        </authorList>
    </citation>
    <scope>IDENTIFICATION</scope>
    <source>
        <strain evidence="11">DF5081</strain>
    </source>
</reference>
<dbReference type="CDD" id="cd00202">
    <property type="entry name" value="ZnF_GATA"/>
    <property type="match status" value="1"/>
</dbReference>
<keyword evidence="12" id="KW-1185">Reference proteome</keyword>
<dbReference type="PANTHER" id="PTHR10071:SF328">
    <property type="entry name" value="TRANSCRIPTION FACTOR ELT-1-RELATED"/>
    <property type="match status" value="1"/>
</dbReference>
<sequence>MLPAHSDSLPAISSIMSEKNESSSSGGEQCSSFEPYNGNGSGYYSGTPLFPNINYQPQFYLNQWPVYPYYTPPQYPVGPLQEVPLLANQSSDASNLSLHPEDILPDLQKKPKTPRASVKGPRQPRPDGVCSHCSTTVATLWRRNEQGFLECNACNLYFRRNGVKRPLELVKAKPATRNRRNPAEKRQK</sequence>
<keyword evidence="3 8" id="KW-0863">Zinc-finger</keyword>
<proteinExistence type="predicted"/>
<keyword evidence="6" id="KW-0804">Transcription</keyword>
<evidence type="ECO:0000256" key="7">
    <source>
        <dbReference type="ARBA" id="ARBA00023242"/>
    </source>
</evidence>
<evidence type="ECO:0000256" key="8">
    <source>
        <dbReference type="PROSITE-ProRule" id="PRU00094"/>
    </source>
</evidence>
<evidence type="ECO:0000256" key="6">
    <source>
        <dbReference type="ARBA" id="ARBA00023163"/>
    </source>
</evidence>
<dbReference type="PROSITE" id="PS50114">
    <property type="entry name" value="GATA_ZN_FINGER_2"/>
    <property type="match status" value="1"/>
</dbReference>
<dbReference type="InterPro" id="IPR039355">
    <property type="entry name" value="Transcription_factor_GATA"/>
</dbReference>
<reference evidence="12" key="1">
    <citation type="submission" date="2010-08" db="EMBL/GenBank/DDBJ databases">
        <authorList>
            <consortium name="Caenorhabditis japonica Sequencing Consortium"/>
            <person name="Wilson R.K."/>
        </authorList>
    </citation>
    <scope>NUCLEOTIDE SEQUENCE [LARGE SCALE GENOMIC DNA]</scope>
    <source>
        <strain evidence="12">DF5081</strain>
    </source>
</reference>
<evidence type="ECO:0000256" key="1">
    <source>
        <dbReference type="ARBA" id="ARBA00004123"/>
    </source>
</evidence>
<dbReference type="AlphaFoldDB" id="A0A8R1E8Z5"/>